<evidence type="ECO:0000313" key="1">
    <source>
        <dbReference type="EMBL" id="KAH3883276.1"/>
    </source>
</evidence>
<accession>A0A9D4RVU2</accession>
<dbReference type="AlphaFoldDB" id="A0A9D4RVU2"/>
<gene>
    <name evidence="1" type="ORF">DPMN_007231</name>
</gene>
<protein>
    <submittedName>
        <fullName evidence="1">Uncharacterized protein</fullName>
    </submittedName>
</protein>
<name>A0A9D4RVU2_DREPO</name>
<comment type="caution">
    <text evidence="1">The sequence shown here is derived from an EMBL/GenBank/DDBJ whole genome shotgun (WGS) entry which is preliminary data.</text>
</comment>
<dbReference type="EMBL" id="JAIWYP010000001">
    <property type="protein sequence ID" value="KAH3883276.1"/>
    <property type="molecule type" value="Genomic_DNA"/>
</dbReference>
<reference evidence="1" key="1">
    <citation type="journal article" date="2019" name="bioRxiv">
        <title>The Genome of the Zebra Mussel, Dreissena polymorpha: A Resource for Invasive Species Research.</title>
        <authorList>
            <person name="McCartney M.A."/>
            <person name="Auch B."/>
            <person name="Kono T."/>
            <person name="Mallez S."/>
            <person name="Zhang Y."/>
            <person name="Obille A."/>
            <person name="Becker A."/>
            <person name="Abrahante J.E."/>
            <person name="Garbe J."/>
            <person name="Badalamenti J.P."/>
            <person name="Herman A."/>
            <person name="Mangelson H."/>
            <person name="Liachko I."/>
            <person name="Sullivan S."/>
            <person name="Sone E.D."/>
            <person name="Koren S."/>
            <person name="Silverstein K.A.T."/>
            <person name="Beckman K.B."/>
            <person name="Gohl D.M."/>
        </authorList>
    </citation>
    <scope>NUCLEOTIDE SEQUENCE</scope>
    <source>
        <strain evidence="1">Duluth1</strain>
        <tissue evidence="1">Whole animal</tissue>
    </source>
</reference>
<proteinExistence type="predicted"/>
<dbReference type="Proteomes" id="UP000828390">
    <property type="component" value="Unassembled WGS sequence"/>
</dbReference>
<keyword evidence="2" id="KW-1185">Reference proteome</keyword>
<evidence type="ECO:0000313" key="2">
    <source>
        <dbReference type="Proteomes" id="UP000828390"/>
    </source>
</evidence>
<reference evidence="1" key="2">
    <citation type="submission" date="2020-11" db="EMBL/GenBank/DDBJ databases">
        <authorList>
            <person name="McCartney M.A."/>
            <person name="Auch B."/>
            <person name="Kono T."/>
            <person name="Mallez S."/>
            <person name="Becker A."/>
            <person name="Gohl D.M."/>
            <person name="Silverstein K.A.T."/>
            <person name="Koren S."/>
            <person name="Bechman K.B."/>
            <person name="Herman A."/>
            <person name="Abrahante J.E."/>
            <person name="Garbe J."/>
        </authorList>
    </citation>
    <scope>NUCLEOTIDE SEQUENCE</scope>
    <source>
        <strain evidence="1">Duluth1</strain>
        <tissue evidence="1">Whole animal</tissue>
    </source>
</reference>
<organism evidence="1 2">
    <name type="scientific">Dreissena polymorpha</name>
    <name type="common">Zebra mussel</name>
    <name type="synonym">Mytilus polymorpha</name>
    <dbReference type="NCBI Taxonomy" id="45954"/>
    <lineage>
        <taxon>Eukaryota</taxon>
        <taxon>Metazoa</taxon>
        <taxon>Spiralia</taxon>
        <taxon>Lophotrochozoa</taxon>
        <taxon>Mollusca</taxon>
        <taxon>Bivalvia</taxon>
        <taxon>Autobranchia</taxon>
        <taxon>Heteroconchia</taxon>
        <taxon>Euheterodonta</taxon>
        <taxon>Imparidentia</taxon>
        <taxon>Neoheterodontei</taxon>
        <taxon>Myida</taxon>
        <taxon>Dreissenoidea</taxon>
        <taxon>Dreissenidae</taxon>
        <taxon>Dreissena</taxon>
    </lineage>
</organism>
<sequence length="91" mass="10686">MYSVQVSIKCLVLVITHFTEEEKELIIDFLLQNQIIYSKRLTGYKDAATKDRLRVEQATKIKRRPSELKMCYESMRTKLGKHLLMQGEGYS</sequence>